<proteinExistence type="inferred from homology"/>
<feature type="domain" description="MmgE/PrpD N-terminal" evidence="2">
    <location>
        <begin position="15"/>
        <end position="248"/>
    </location>
</feature>
<dbReference type="InterPro" id="IPR042183">
    <property type="entry name" value="MmgE/PrpD_sf_1"/>
</dbReference>
<dbReference type="SUPFAM" id="SSF103378">
    <property type="entry name" value="2-methylcitrate dehydratase PrpD"/>
    <property type="match status" value="1"/>
</dbReference>
<dbReference type="InterPro" id="IPR005656">
    <property type="entry name" value="MmgE_PrpD"/>
</dbReference>
<evidence type="ECO:0000259" key="2">
    <source>
        <dbReference type="Pfam" id="PF03972"/>
    </source>
</evidence>
<evidence type="ECO:0000313" key="5">
    <source>
        <dbReference type="Proteomes" id="UP000308037"/>
    </source>
</evidence>
<keyword evidence="5" id="KW-1185">Reference proteome</keyword>
<dbReference type="RefSeq" id="WP_137276164.1">
    <property type="nucleotide sequence ID" value="NZ_QKNX01000002.1"/>
</dbReference>
<dbReference type="PANTHER" id="PTHR16943">
    <property type="entry name" value="2-METHYLCITRATE DEHYDRATASE-RELATED"/>
    <property type="match status" value="1"/>
</dbReference>
<dbReference type="Gene3D" id="3.30.1330.120">
    <property type="entry name" value="2-methylcitrate dehydratase PrpD"/>
    <property type="match status" value="1"/>
</dbReference>
<dbReference type="InterPro" id="IPR045337">
    <property type="entry name" value="MmgE_PrpD_C"/>
</dbReference>
<dbReference type="Pfam" id="PF03972">
    <property type="entry name" value="MmgE_PrpD_N"/>
    <property type="match status" value="1"/>
</dbReference>
<dbReference type="InterPro" id="IPR042188">
    <property type="entry name" value="MmgE/PrpD_sf_2"/>
</dbReference>
<organism evidence="4 5">
    <name type="scientific">Natronomonas salsuginis</name>
    <dbReference type="NCBI Taxonomy" id="2217661"/>
    <lineage>
        <taxon>Archaea</taxon>
        <taxon>Methanobacteriati</taxon>
        <taxon>Methanobacteriota</taxon>
        <taxon>Stenosarchaea group</taxon>
        <taxon>Halobacteria</taxon>
        <taxon>Halobacteriales</taxon>
        <taxon>Natronomonadaceae</taxon>
        <taxon>Natronomonas</taxon>
    </lineage>
</organism>
<comment type="caution">
    <text evidence="4">The sequence shown here is derived from an EMBL/GenBank/DDBJ whole genome shotgun (WGS) entry which is preliminary data.</text>
</comment>
<dbReference type="PANTHER" id="PTHR16943:SF8">
    <property type="entry name" value="2-METHYLCITRATE DEHYDRATASE"/>
    <property type="match status" value="1"/>
</dbReference>
<dbReference type="Pfam" id="PF19305">
    <property type="entry name" value="MmgE_PrpD_C"/>
    <property type="match status" value="1"/>
</dbReference>
<dbReference type="AlphaFoldDB" id="A0A4U5JEF3"/>
<dbReference type="InterPro" id="IPR036148">
    <property type="entry name" value="MmgE/PrpD_sf"/>
</dbReference>
<evidence type="ECO:0000259" key="3">
    <source>
        <dbReference type="Pfam" id="PF19305"/>
    </source>
</evidence>
<reference evidence="4 5" key="1">
    <citation type="submission" date="2019-04" db="EMBL/GenBank/DDBJ databases">
        <title>Natronomonas sp. F20-122 a newhaloarchaeon isolated from a saline saltern of Isla Bacuta, Huelva, Spain.</title>
        <authorList>
            <person name="Duran-Viseras A."/>
            <person name="Sanchez-Porro C."/>
            <person name="Ventosa A."/>
        </authorList>
    </citation>
    <scope>NUCLEOTIDE SEQUENCE [LARGE SCALE GENOMIC DNA]</scope>
    <source>
        <strain evidence="4 5">F20-122</strain>
    </source>
</reference>
<dbReference type="EMBL" id="QKNX01000002">
    <property type="protein sequence ID" value="TKR26248.1"/>
    <property type="molecule type" value="Genomic_DNA"/>
</dbReference>
<dbReference type="GO" id="GO:0016829">
    <property type="term" value="F:lyase activity"/>
    <property type="evidence" value="ECO:0007669"/>
    <property type="project" value="InterPro"/>
</dbReference>
<dbReference type="InterPro" id="IPR045336">
    <property type="entry name" value="MmgE_PrpD_N"/>
</dbReference>
<gene>
    <name evidence="4" type="ORF">DM868_07060</name>
</gene>
<feature type="domain" description="MmgE/PrpD C-terminal" evidence="3">
    <location>
        <begin position="272"/>
        <end position="437"/>
    </location>
</feature>
<dbReference type="OrthoDB" id="43639at2157"/>
<name>A0A4U5JEF3_9EURY</name>
<protein>
    <submittedName>
        <fullName evidence="4">MmgE/PrpD family protein</fullName>
    </submittedName>
</protein>
<evidence type="ECO:0000313" key="4">
    <source>
        <dbReference type="EMBL" id="TKR26248.1"/>
    </source>
</evidence>
<evidence type="ECO:0000256" key="1">
    <source>
        <dbReference type="ARBA" id="ARBA00006174"/>
    </source>
</evidence>
<dbReference type="Proteomes" id="UP000308037">
    <property type="component" value="Unassembled WGS sequence"/>
</dbReference>
<sequence length="451" mass="47679">MSEQRHRPPNPSEPIASFVSTLSFEEIPEDAVRLAERCFVDTVGVTLAGAQTGAGAAAAAIADLGETTVLGRDESASMSDAALANGTAGHGLDFDDVSWGMDGHPSVALVAPALAVGERLDATGRELVTAFVAGFETECAIAAPISPSHYGRGWHPTSTFGVFGAAAVAASLLECSAEETRHALHIAASMASGLKRNFGSMTKPLHAGHAVRSGLTAARLADEGFTADSAAIAGDDGFWDLYAGEEGVDPTAGHELGSEWAILTEGVHVKKYPCCYFTHTSIANVIDLVTEHGIDPESVASIAVHAAGGAVDALAHDDPNTGLEAKFSMPYTVAYGVVTRRVDLAAFEDEHVDDPAVQAVRERVTLELNSDLHYDSHESRLRLETTDGTVYEQVRENPPGIHENPLSIPELRAKYEMCAERALSETDVEASWAALESLREQSSTRELLAHL</sequence>
<comment type="similarity">
    <text evidence="1">Belongs to the PrpD family.</text>
</comment>
<accession>A0A4U5JEF3</accession>
<dbReference type="Gene3D" id="1.10.4100.10">
    <property type="entry name" value="2-methylcitrate dehydratase PrpD"/>
    <property type="match status" value="1"/>
</dbReference>